<evidence type="ECO:0000256" key="2">
    <source>
        <dbReference type="ARBA" id="ARBA00012388"/>
    </source>
</evidence>
<organism evidence="8 9">
    <name type="scientific">Penicillium frequentans</name>
    <dbReference type="NCBI Taxonomy" id="3151616"/>
    <lineage>
        <taxon>Eukaryota</taxon>
        <taxon>Fungi</taxon>
        <taxon>Dikarya</taxon>
        <taxon>Ascomycota</taxon>
        <taxon>Pezizomycotina</taxon>
        <taxon>Eurotiomycetes</taxon>
        <taxon>Eurotiomycetidae</taxon>
        <taxon>Eurotiales</taxon>
        <taxon>Aspergillaceae</taxon>
        <taxon>Penicillium</taxon>
    </lineage>
</organism>
<reference evidence="8 9" key="1">
    <citation type="journal article" date="2023" name="IMA Fungus">
        <title>Comparative genomic study of the Penicillium genus elucidates a diverse pangenome and 15 lateral gene transfer events.</title>
        <authorList>
            <person name="Petersen C."/>
            <person name="Sorensen T."/>
            <person name="Nielsen M.R."/>
            <person name="Sondergaard T.E."/>
            <person name="Sorensen J.L."/>
            <person name="Fitzpatrick D.A."/>
            <person name="Frisvad J.C."/>
            <person name="Nielsen K.L."/>
        </authorList>
    </citation>
    <scope>NUCLEOTIDE SEQUENCE [LARGE SCALE GENOMIC DNA]</scope>
    <source>
        <strain evidence="8 9">IBT 35679</strain>
    </source>
</reference>
<dbReference type="SUPFAM" id="SSF81631">
    <property type="entry name" value="PAP/OAS1 substrate-binding domain"/>
    <property type="match status" value="1"/>
</dbReference>
<feature type="compositionally biased region" description="Basic residues" evidence="5">
    <location>
        <begin position="19"/>
        <end position="29"/>
    </location>
</feature>
<dbReference type="AlphaFoldDB" id="A0AAD6CXH2"/>
<evidence type="ECO:0000259" key="7">
    <source>
        <dbReference type="Pfam" id="PF22600"/>
    </source>
</evidence>
<dbReference type="InterPro" id="IPR002058">
    <property type="entry name" value="PAP_assoc"/>
</dbReference>
<evidence type="ECO:0000259" key="6">
    <source>
        <dbReference type="Pfam" id="PF03828"/>
    </source>
</evidence>
<dbReference type="InterPro" id="IPR043519">
    <property type="entry name" value="NT_sf"/>
</dbReference>
<feature type="region of interest" description="Disordered" evidence="5">
    <location>
        <begin position="1"/>
        <end position="102"/>
    </location>
</feature>
<sequence length="546" mass="61432">MSTHQFRESSNHRDYHPNPHNKLKFRHRPPPAADRPLVSTRSEYTLENHQDEVENKALFKSACSPTLSDSGEVKRHSSDDDSDPERPRKKRAMSVDEPQDITPISLPYSHAPRWSNPDPYTAIPPTSQQTNDRVDIVKLIRKSRFENAAKAGETDEVKENLDFISLGMVPESEPQRNAPENALDIPLQRQTDGKSISPVPRGRRIRRGTPQEFENIVRRDLVERLKTAFQSRYAGIEIHAFGSFASGVHLSTADIDLVLLSDSFRHTGVRSFGEKKGELHAISDFLRSIHIAVPDSIECVAHARVPIVKFVDSLTGLCVDMSFDNNSGLIAAETFQVWKEQFPIMPVILFLQHLSKQPMQATLGSILMDFFNFYGDKFRYDQVAICLNPPGYFSKKSFGNPNRLTIEDPNDTYNDISSGARATDLIFRTFAGAHTTLKNCLESLTSVQGPNKSILGPVIAANFDRYAEQRNQLHRVFVTEEIFAKHRMSPSPPSESWHVSGVHSAPPPLPVGLPNTRPPVTPVRRPRNDARSKSEYTRAESEDNPD</sequence>
<feature type="compositionally biased region" description="Basic and acidic residues" evidence="5">
    <location>
        <begin position="44"/>
        <end position="57"/>
    </location>
</feature>
<feature type="region of interest" description="Disordered" evidence="5">
    <location>
        <begin position="487"/>
        <end position="546"/>
    </location>
</feature>
<feature type="compositionally biased region" description="Basic and acidic residues" evidence="5">
    <location>
        <begin position="526"/>
        <end position="546"/>
    </location>
</feature>
<keyword evidence="4" id="KW-0460">Magnesium</keyword>
<evidence type="ECO:0000256" key="5">
    <source>
        <dbReference type="SAM" id="MobiDB-lite"/>
    </source>
</evidence>
<feature type="domain" description="Poly(A) RNA polymerase mitochondrial-like central palm" evidence="7">
    <location>
        <begin position="210"/>
        <end position="339"/>
    </location>
</feature>
<dbReference type="PANTHER" id="PTHR23092">
    <property type="entry name" value="POLY(A) RNA POLYMERASE"/>
    <property type="match status" value="1"/>
</dbReference>
<comment type="similarity">
    <text evidence="1">Belongs to the DNA polymerase type-B-like family.</text>
</comment>
<protein>
    <recommendedName>
        <fullName evidence="2">polynucleotide adenylyltransferase</fullName>
        <ecNumber evidence="2">2.7.7.19</ecNumber>
    </recommendedName>
</protein>
<dbReference type="EMBL" id="JAQIZZ010000004">
    <property type="protein sequence ID" value="KAJ5543906.1"/>
    <property type="molecule type" value="Genomic_DNA"/>
</dbReference>
<dbReference type="GO" id="GO:0031499">
    <property type="term" value="C:TRAMP complex"/>
    <property type="evidence" value="ECO:0007669"/>
    <property type="project" value="TreeGrafter"/>
</dbReference>
<dbReference type="PANTHER" id="PTHR23092:SF15">
    <property type="entry name" value="INACTIVE NON-CANONICAL POLY(A) RNA POLYMERASE PROTEIN TRF4-2-RELATED"/>
    <property type="match status" value="1"/>
</dbReference>
<name>A0AAD6CXH2_9EURO</name>
<proteinExistence type="inferred from homology"/>
<feature type="compositionally biased region" description="Pro residues" evidence="5">
    <location>
        <begin position="505"/>
        <end position="521"/>
    </location>
</feature>
<dbReference type="GO" id="GO:0010605">
    <property type="term" value="P:negative regulation of macromolecule metabolic process"/>
    <property type="evidence" value="ECO:0007669"/>
    <property type="project" value="UniProtKB-ARBA"/>
</dbReference>
<dbReference type="Gene3D" id="1.10.1410.10">
    <property type="match status" value="1"/>
</dbReference>
<feature type="compositionally biased region" description="Basic and acidic residues" evidence="5">
    <location>
        <begin position="1"/>
        <end position="17"/>
    </location>
</feature>
<keyword evidence="3" id="KW-0479">Metal-binding</keyword>
<evidence type="ECO:0000256" key="1">
    <source>
        <dbReference type="ARBA" id="ARBA00008593"/>
    </source>
</evidence>
<dbReference type="InterPro" id="IPR054708">
    <property type="entry name" value="MTPAP-like_central"/>
</dbReference>
<dbReference type="GO" id="GO:0003729">
    <property type="term" value="F:mRNA binding"/>
    <property type="evidence" value="ECO:0007669"/>
    <property type="project" value="TreeGrafter"/>
</dbReference>
<dbReference type="GO" id="GO:0031123">
    <property type="term" value="P:RNA 3'-end processing"/>
    <property type="evidence" value="ECO:0007669"/>
    <property type="project" value="TreeGrafter"/>
</dbReference>
<evidence type="ECO:0000313" key="8">
    <source>
        <dbReference type="EMBL" id="KAJ5543906.1"/>
    </source>
</evidence>
<gene>
    <name evidence="8" type="ORF">N7494_005185</name>
</gene>
<accession>A0AAD6CXH2</accession>
<dbReference type="GO" id="GO:1990817">
    <property type="term" value="F:poly(A) RNA polymerase activity"/>
    <property type="evidence" value="ECO:0007669"/>
    <property type="project" value="UniProtKB-EC"/>
</dbReference>
<dbReference type="CDD" id="cd05402">
    <property type="entry name" value="NT_PAP_TUTase"/>
    <property type="match status" value="1"/>
</dbReference>
<dbReference type="EC" id="2.7.7.19" evidence="2"/>
<dbReference type="SUPFAM" id="SSF81301">
    <property type="entry name" value="Nucleotidyltransferase"/>
    <property type="match status" value="1"/>
</dbReference>
<keyword evidence="9" id="KW-1185">Reference proteome</keyword>
<dbReference type="Pfam" id="PF03828">
    <property type="entry name" value="PAP_assoc"/>
    <property type="match status" value="1"/>
</dbReference>
<dbReference type="InterPro" id="IPR045862">
    <property type="entry name" value="Trf4-like"/>
</dbReference>
<dbReference type="Proteomes" id="UP001220324">
    <property type="component" value="Unassembled WGS sequence"/>
</dbReference>
<dbReference type="Pfam" id="PF22600">
    <property type="entry name" value="MTPAP-like_central"/>
    <property type="match status" value="1"/>
</dbReference>
<comment type="caution">
    <text evidence="8">The sequence shown here is derived from an EMBL/GenBank/DDBJ whole genome shotgun (WGS) entry which is preliminary data.</text>
</comment>
<evidence type="ECO:0000313" key="9">
    <source>
        <dbReference type="Proteomes" id="UP001220324"/>
    </source>
</evidence>
<evidence type="ECO:0000256" key="3">
    <source>
        <dbReference type="ARBA" id="ARBA00022723"/>
    </source>
</evidence>
<dbReference type="GO" id="GO:0046872">
    <property type="term" value="F:metal ion binding"/>
    <property type="evidence" value="ECO:0007669"/>
    <property type="project" value="UniProtKB-KW"/>
</dbReference>
<dbReference type="GO" id="GO:0043634">
    <property type="term" value="P:polyadenylation-dependent ncRNA catabolic process"/>
    <property type="evidence" value="ECO:0007669"/>
    <property type="project" value="TreeGrafter"/>
</dbReference>
<feature type="domain" description="PAP-associated" evidence="6">
    <location>
        <begin position="362"/>
        <end position="414"/>
    </location>
</feature>
<dbReference type="Gene3D" id="3.30.460.10">
    <property type="entry name" value="Beta Polymerase, domain 2"/>
    <property type="match status" value="1"/>
</dbReference>
<evidence type="ECO:0000256" key="4">
    <source>
        <dbReference type="ARBA" id="ARBA00022842"/>
    </source>
</evidence>
<dbReference type="GO" id="GO:0005730">
    <property type="term" value="C:nucleolus"/>
    <property type="evidence" value="ECO:0007669"/>
    <property type="project" value="TreeGrafter"/>
</dbReference>